<organism evidence="2 3">
    <name type="scientific">Paenibacillus chungangensis</name>
    <dbReference type="NCBI Taxonomy" id="696535"/>
    <lineage>
        <taxon>Bacteria</taxon>
        <taxon>Bacillati</taxon>
        <taxon>Bacillota</taxon>
        <taxon>Bacilli</taxon>
        <taxon>Bacillales</taxon>
        <taxon>Paenibacillaceae</taxon>
        <taxon>Paenibacillus</taxon>
    </lineage>
</organism>
<reference evidence="3" key="1">
    <citation type="journal article" date="2019" name="Int. J. Syst. Evol. Microbiol.">
        <title>The Global Catalogue of Microorganisms (GCM) 10K type strain sequencing project: providing services to taxonomists for standard genome sequencing and annotation.</title>
        <authorList>
            <consortium name="The Broad Institute Genomics Platform"/>
            <consortium name="The Broad Institute Genome Sequencing Center for Infectious Disease"/>
            <person name="Wu L."/>
            <person name="Ma J."/>
        </authorList>
    </citation>
    <scope>NUCLEOTIDE SEQUENCE [LARGE SCALE GENOMIC DNA]</scope>
    <source>
        <strain evidence="3">CCUG 59129</strain>
    </source>
</reference>
<dbReference type="InterPro" id="IPR030395">
    <property type="entry name" value="GP_PDE_dom"/>
</dbReference>
<keyword evidence="3" id="KW-1185">Reference proteome</keyword>
<name>A0ABW3HM19_9BACL</name>
<protein>
    <submittedName>
        <fullName evidence="2">Glycerophosphodiester phosphodiesterase</fullName>
    </submittedName>
</protein>
<proteinExistence type="predicted"/>
<dbReference type="PROSITE" id="PS51704">
    <property type="entry name" value="GP_PDE"/>
    <property type="match status" value="1"/>
</dbReference>
<dbReference type="EMBL" id="JBHTJZ010000005">
    <property type="protein sequence ID" value="MFD0958563.1"/>
    <property type="molecule type" value="Genomic_DNA"/>
</dbReference>
<dbReference type="RefSeq" id="WP_377562356.1">
    <property type="nucleotide sequence ID" value="NZ_JBHTJZ010000005.1"/>
</dbReference>
<evidence type="ECO:0000313" key="2">
    <source>
        <dbReference type="EMBL" id="MFD0958563.1"/>
    </source>
</evidence>
<comment type="caution">
    <text evidence="2">The sequence shown here is derived from an EMBL/GenBank/DDBJ whole genome shotgun (WGS) entry which is preliminary data.</text>
</comment>
<feature type="domain" description="GP-PDE" evidence="1">
    <location>
        <begin position="3"/>
        <end position="240"/>
    </location>
</feature>
<dbReference type="Proteomes" id="UP001596989">
    <property type="component" value="Unassembled WGS sequence"/>
</dbReference>
<dbReference type="Pfam" id="PF03009">
    <property type="entry name" value="GDPD"/>
    <property type="match status" value="1"/>
</dbReference>
<evidence type="ECO:0000313" key="3">
    <source>
        <dbReference type="Proteomes" id="UP001596989"/>
    </source>
</evidence>
<dbReference type="Gene3D" id="3.20.20.190">
    <property type="entry name" value="Phosphatidylinositol (PI) phosphodiesterase"/>
    <property type="match status" value="1"/>
</dbReference>
<dbReference type="InterPro" id="IPR017946">
    <property type="entry name" value="PLC-like_Pdiesterase_TIM-brl"/>
</dbReference>
<sequence length="255" mass="28494">MKNPCVAHRGWSSRAPENTMAAFQLAIDAKDIEWIECDVQLSRDGVPVVIHDYNLRRTTNGRGDVRSWTAAELASLDAGGWFSPQFKGESIPTLEELLTAAAGRCKLNIELKTDGVRYPSLEEEVLQLIREHHAEADVVITSFHAGALHKLRGLTSVVRTGLIVDGWRSTLIEELEGLGADFLSIGYSKLNGERMERLKEAGIQTMAWTVNDKRLIRKLTLLGPELLICTNYPDRWREVAGQERVSGKMSLLKGW</sequence>
<dbReference type="SUPFAM" id="SSF51695">
    <property type="entry name" value="PLC-like phosphodiesterases"/>
    <property type="match status" value="1"/>
</dbReference>
<accession>A0ABW3HM19</accession>
<evidence type="ECO:0000259" key="1">
    <source>
        <dbReference type="PROSITE" id="PS51704"/>
    </source>
</evidence>
<dbReference type="PANTHER" id="PTHR46211">
    <property type="entry name" value="GLYCEROPHOSPHORYL DIESTER PHOSPHODIESTERASE"/>
    <property type="match status" value="1"/>
</dbReference>
<dbReference type="PANTHER" id="PTHR46211:SF1">
    <property type="entry name" value="GLYCEROPHOSPHODIESTER PHOSPHODIESTERASE, CYTOPLASMIC"/>
    <property type="match status" value="1"/>
</dbReference>
<gene>
    <name evidence="2" type="ORF">ACFQ2I_04095</name>
</gene>